<dbReference type="RefSeq" id="WP_326563783.1">
    <property type="nucleotide sequence ID" value="NZ_CP109071.1"/>
</dbReference>
<evidence type="ECO:0000313" key="4">
    <source>
        <dbReference type="EMBL" id="WSA31445.1"/>
    </source>
</evidence>
<evidence type="ECO:0000259" key="3">
    <source>
        <dbReference type="Pfam" id="PF07687"/>
    </source>
</evidence>
<dbReference type="InterPro" id="IPR002933">
    <property type="entry name" value="Peptidase_M20"/>
</dbReference>
<dbReference type="InterPro" id="IPR036264">
    <property type="entry name" value="Bact_exopeptidase_dim_dom"/>
</dbReference>
<dbReference type="PANTHER" id="PTHR43808">
    <property type="entry name" value="ACETYLORNITHINE DEACETYLASE"/>
    <property type="match status" value="1"/>
</dbReference>
<gene>
    <name evidence="4" type="ORF">OIE14_25410</name>
</gene>
<dbReference type="InterPro" id="IPR050072">
    <property type="entry name" value="Peptidase_M20A"/>
</dbReference>
<dbReference type="EMBL" id="CP109071">
    <property type="protein sequence ID" value="WSA31445.1"/>
    <property type="molecule type" value="Genomic_DNA"/>
</dbReference>
<dbReference type="InterPro" id="IPR017150">
    <property type="entry name" value="Pept_M20_glutamate_carboxypep"/>
</dbReference>
<dbReference type="Gene3D" id="3.30.70.360">
    <property type="match status" value="1"/>
</dbReference>
<dbReference type="Pfam" id="PF01546">
    <property type="entry name" value="Peptidase_M20"/>
    <property type="match status" value="1"/>
</dbReference>
<dbReference type="PIRSF" id="PIRSF037238">
    <property type="entry name" value="Carboxypeptidase_G2"/>
    <property type="match status" value="1"/>
</dbReference>
<dbReference type="Proteomes" id="UP001334804">
    <property type="component" value="Chromosome"/>
</dbReference>
<sequence length="397" mass="41530">MDIDSYRRGAQARAAVMTARLRRLVTCESPPGAAPELAACADLLEAWGDAVLGRPVCRVVLNGLPHLLWPAADQRVLLLGHYDTVWPAGTIREWPFRITGTTATGPGVCDMKAGIVQMLTALELLPDTSRVGLLLTCDEESGSTTSRPLIEEQARRSGAVLVGEPSTEGGDLKVARKGGSVYRITVQGRAAHAGVEPHRGVNAGVELAHHVLAVQTFATGETSVTPTVLSAGTMTNVVPESAVLCVDVRAWTREELHRVDRLVRELTPRLPEARLVVSGGINRYPLPASVSTPLLRVAQTVAADLGLPAVRGVAAPGASDANFTGALGVPTLDGLGGVGGLPHARGEYVDVARMPERTALLAALVTRILATPGAADPVRGYRPVDAVPAGQGSSSDR</sequence>
<keyword evidence="5" id="KW-1185">Reference proteome</keyword>
<feature type="domain" description="Peptidase M20 dimerisation" evidence="3">
    <location>
        <begin position="174"/>
        <end position="266"/>
    </location>
</feature>
<dbReference type="Pfam" id="PF07687">
    <property type="entry name" value="M20_dimer"/>
    <property type="match status" value="1"/>
</dbReference>
<evidence type="ECO:0000256" key="2">
    <source>
        <dbReference type="ARBA" id="ARBA00022801"/>
    </source>
</evidence>
<accession>A0ABZ1ECU6</accession>
<reference evidence="4 5" key="1">
    <citation type="submission" date="2022-10" db="EMBL/GenBank/DDBJ databases">
        <title>The complete genomes of actinobacterial strains from the NBC collection.</title>
        <authorList>
            <person name="Joergensen T.S."/>
            <person name="Alvarez Arevalo M."/>
            <person name="Sterndorff E.B."/>
            <person name="Faurdal D."/>
            <person name="Vuksanovic O."/>
            <person name="Mourched A.-S."/>
            <person name="Charusanti P."/>
            <person name="Shaw S."/>
            <person name="Blin K."/>
            <person name="Weber T."/>
        </authorList>
    </citation>
    <scope>NUCLEOTIDE SEQUENCE [LARGE SCALE GENOMIC DNA]</scope>
    <source>
        <strain evidence="4 5">NBC 01809</strain>
    </source>
</reference>
<dbReference type="PANTHER" id="PTHR43808:SF9">
    <property type="entry name" value="BLL0789 PROTEIN"/>
    <property type="match status" value="1"/>
</dbReference>
<proteinExistence type="predicted"/>
<evidence type="ECO:0000313" key="5">
    <source>
        <dbReference type="Proteomes" id="UP001334804"/>
    </source>
</evidence>
<dbReference type="SUPFAM" id="SSF53187">
    <property type="entry name" value="Zn-dependent exopeptidases"/>
    <property type="match status" value="1"/>
</dbReference>
<organism evidence="4 5">
    <name type="scientific">Micromonospora peucetia</name>
    <dbReference type="NCBI Taxonomy" id="47871"/>
    <lineage>
        <taxon>Bacteria</taxon>
        <taxon>Bacillati</taxon>
        <taxon>Actinomycetota</taxon>
        <taxon>Actinomycetes</taxon>
        <taxon>Micromonosporales</taxon>
        <taxon>Micromonosporaceae</taxon>
        <taxon>Micromonospora</taxon>
    </lineage>
</organism>
<dbReference type="SUPFAM" id="SSF55031">
    <property type="entry name" value="Bacterial exopeptidase dimerisation domain"/>
    <property type="match status" value="1"/>
</dbReference>
<name>A0ABZ1ECU6_9ACTN</name>
<dbReference type="Gene3D" id="3.40.630.10">
    <property type="entry name" value="Zn peptidases"/>
    <property type="match status" value="1"/>
</dbReference>
<protein>
    <submittedName>
        <fullName evidence="4">M20/M25/M40 family metallo-hydrolase</fullName>
    </submittedName>
</protein>
<keyword evidence="2" id="KW-0378">Hydrolase</keyword>
<evidence type="ECO:0000256" key="1">
    <source>
        <dbReference type="ARBA" id="ARBA00022723"/>
    </source>
</evidence>
<dbReference type="InterPro" id="IPR011650">
    <property type="entry name" value="Peptidase_M20_dimer"/>
</dbReference>
<keyword evidence="1" id="KW-0479">Metal-binding</keyword>